<name>W1YM82_9ZZZZ</name>
<dbReference type="AlphaFoldDB" id="W1YM82"/>
<dbReference type="EMBL" id="AZMM01003205">
    <property type="protein sequence ID" value="ETJ42815.1"/>
    <property type="molecule type" value="Genomic_DNA"/>
</dbReference>
<proteinExistence type="predicted"/>
<sequence>VARADLLAEAARAGQASGRRRPVAADPKQPARALAGLLADGLIATDDDGASFRLP</sequence>
<reference evidence="1" key="1">
    <citation type="submission" date="2013-12" db="EMBL/GenBank/DDBJ databases">
        <title>A Varibaculum cambriense genome reconstructed from a premature infant gut community with otherwise low bacterial novelty that shifts toward anaerobic metabolism during the third week of life.</title>
        <authorList>
            <person name="Brown C.T."/>
            <person name="Sharon I."/>
            <person name="Thomas B.C."/>
            <person name="Castelle C.J."/>
            <person name="Morowitz M.J."/>
            <person name="Banfield J.F."/>
        </authorList>
    </citation>
    <scope>NUCLEOTIDE SEQUENCE</scope>
</reference>
<protein>
    <submittedName>
        <fullName evidence="1">Putative adenine glycosylase</fullName>
    </submittedName>
</protein>
<comment type="caution">
    <text evidence="1">The sequence shown here is derived from an EMBL/GenBank/DDBJ whole genome shotgun (WGS) entry which is preliminary data.</text>
</comment>
<organism evidence="1">
    <name type="scientific">human gut metagenome</name>
    <dbReference type="NCBI Taxonomy" id="408170"/>
    <lineage>
        <taxon>unclassified sequences</taxon>
        <taxon>metagenomes</taxon>
        <taxon>organismal metagenomes</taxon>
    </lineage>
</organism>
<gene>
    <name evidence="1" type="ORF">Q604_UNBC03205G0001</name>
</gene>
<accession>W1YM82</accession>
<evidence type="ECO:0000313" key="1">
    <source>
        <dbReference type="EMBL" id="ETJ42815.1"/>
    </source>
</evidence>
<feature type="non-terminal residue" evidence="1">
    <location>
        <position position="1"/>
    </location>
</feature>